<evidence type="ECO:0000256" key="5">
    <source>
        <dbReference type="ARBA" id="ARBA00023163"/>
    </source>
</evidence>
<keyword evidence="6" id="KW-0539">Nucleus</keyword>
<dbReference type="SUPFAM" id="SSF46785">
    <property type="entry name" value="Winged helix' DNA-binding domain"/>
    <property type="match status" value="1"/>
</dbReference>
<sequence>MKTDEEEKEPPSKSDVSDKEENEGTEHNKSHGRVRARRKKIYKTLTSQMEFYFSDANLAKSKFMIGVIEKEGPWLSLELFLSFNKIKTLISEFFHTDEPQAQLNHLRTALTKIQSSTLEIAPDGDKIRRKSSFKGPKPDEEARTIYVENIPSHSTQESLQQIFQEYGPVEYVSLPKYTESHLPKGFAFVEFQTVESAQKALEAYGFISEDFESKNPEELQSIKSFQAEQRATLLKEEIDNSSSQGEGEKTSSSTNASSPTGKNKKKRKRKRKENMECEEDLQLMTLSVMSKTSWRKLRNKYLNLQRKNASLAKQKFREMNKPERVHPKRAVQKEDEEQEEEGKEDSVEKSSSIPFVPNIIVKCVVEEMVHDPKVYKKRIRDGLMKPVQYVDVKIGNTKFHIRCADEEQARQLVLLKDELFSEENNIISLESLTGNEEIAYWSKLQKDREDKRTGKFKTRTKKRGRTKLQEKIDSNNINTRIVFE</sequence>
<keyword evidence="3 7" id="KW-0694">RNA-binding</keyword>
<dbReference type="PROSITE" id="PS50961">
    <property type="entry name" value="HTH_LA"/>
    <property type="match status" value="1"/>
</dbReference>
<evidence type="ECO:0000259" key="11">
    <source>
        <dbReference type="PROSITE" id="PS51939"/>
    </source>
</evidence>
<dbReference type="GO" id="GO:0005634">
    <property type="term" value="C:nucleus"/>
    <property type="evidence" value="ECO:0007669"/>
    <property type="project" value="UniProtKB-SubCell"/>
</dbReference>
<dbReference type="PROSITE" id="PS50102">
    <property type="entry name" value="RRM"/>
    <property type="match status" value="1"/>
</dbReference>
<name>A0A0K2V054_LEPSM</name>
<dbReference type="GO" id="GO:0006396">
    <property type="term" value="P:RNA processing"/>
    <property type="evidence" value="ECO:0007669"/>
    <property type="project" value="InterPro"/>
</dbReference>
<evidence type="ECO:0000256" key="7">
    <source>
        <dbReference type="PROSITE-ProRule" id="PRU00332"/>
    </source>
</evidence>
<feature type="compositionally biased region" description="Acidic residues" evidence="8">
    <location>
        <begin position="334"/>
        <end position="343"/>
    </location>
</feature>
<gene>
    <name evidence="12" type="primary">Dwil\GK25140</name>
</gene>
<evidence type="ECO:0000256" key="2">
    <source>
        <dbReference type="ARBA" id="ARBA00008680"/>
    </source>
</evidence>
<feature type="domain" description="XRRM" evidence="11">
    <location>
        <begin position="354"/>
        <end position="474"/>
    </location>
</feature>
<dbReference type="Pfam" id="PF05383">
    <property type="entry name" value="La"/>
    <property type="match status" value="1"/>
</dbReference>
<dbReference type="Gene3D" id="3.30.70.330">
    <property type="match status" value="2"/>
</dbReference>
<evidence type="ECO:0000256" key="4">
    <source>
        <dbReference type="ARBA" id="ARBA00023015"/>
    </source>
</evidence>
<feature type="domain" description="HTH La-type RNA-binding" evidence="10">
    <location>
        <begin position="35"/>
        <end position="137"/>
    </location>
</feature>
<dbReference type="PANTHER" id="PTHR22792">
    <property type="entry name" value="LUPUS LA PROTEIN-RELATED"/>
    <property type="match status" value="1"/>
</dbReference>
<feature type="compositionally biased region" description="Polar residues" evidence="8">
    <location>
        <begin position="240"/>
        <end position="261"/>
    </location>
</feature>
<dbReference type="Pfam" id="PF00076">
    <property type="entry name" value="RRM_1"/>
    <property type="match status" value="1"/>
</dbReference>
<comment type="subcellular location">
    <subcellularLocation>
        <location evidence="1">Nucleus</location>
    </subcellularLocation>
</comment>
<dbReference type="SUPFAM" id="SSF54928">
    <property type="entry name" value="RNA-binding domain, RBD"/>
    <property type="match status" value="1"/>
</dbReference>
<dbReference type="PRINTS" id="PR00302">
    <property type="entry name" value="LUPUSLA"/>
</dbReference>
<dbReference type="GO" id="GO:0003723">
    <property type="term" value="F:RNA binding"/>
    <property type="evidence" value="ECO:0007669"/>
    <property type="project" value="UniProtKB-UniRule"/>
</dbReference>
<evidence type="ECO:0000256" key="6">
    <source>
        <dbReference type="ARBA" id="ARBA00023242"/>
    </source>
</evidence>
<dbReference type="PROSITE" id="PS51939">
    <property type="entry name" value="XRRM"/>
    <property type="match status" value="1"/>
</dbReference>
<feature type="compositionally biased region" description="Basic residues" evidence="8">
    <location>
        <begin position="262"/>
        <end position="272"/>
    </location>
</feature>
<dbReference type="SMART" id="SM00715">
    <property type="entry name" value="LA"/>
    <property type="match status" value="1"/>
</dbReference>
<dbReference type="GO" id="GO:1990904">
    <property type="term" value="C:ribonucleoprotein complex"/>
    <property type="evidence" value="ECO:0007669"/>
    <property type="project" value="UniProtKB-UniRule"/>
</dbReference>
<dbReference type="PANTHER" id="PTHR22792:SF62">
    <property type="entry name" value="LA-RELATED PROTEIN 7"/>
    <property type="match status" value="1"/>
</dbReference>
<feature type="compositionally biased region" description="Basic and acidic residues" evidence="8">
    <location>
        <begin position="315"/>
        <end position="325"/>
    </location>
</feature>
<dbReference type="SMART" id="SM00360">
    <property type="entry name" value="RRM"/>
    <property type="match status" value="1"/>
</dbReference>
<accession>A0A0K2V054</accession>
<dbReference type="CDD" id="cd07323">
    <property type="entry name" value="LAM"/>
    <property type="match status" value="1"/>
</dbReference>
<dbReference type="Pfam" id="PF08777">
    <property type="entry name" value="RRM_3"/>
    <property type="match status" value="1"/>
</dbReference>
<keyword evidence="4" id="KW-0805">Transcription regulation</keyword>
<dbReference type="InterPro" id="IPR045180">
    <property type="entry name" value="La_dom_prot"/>
</dbReference>
<evidence type="ECO:0000259" key="9">
    <source>
        <dbReference type="PROSITE" id="PS50102"/>
    </source>
</evidence>
<dbReference type="OrthoDB" id="439993at2759"/>
<keyword evidence="5" id="KW-0804">Transcription</keyword>
<evidence type="ECO:0000313" key="12">
    <source>
        <dbReference type="EMBL" id="CDW43527.1"/>
    </source>
</evidence>
<dbReference type="InterPro" id="IPR012677">
    <property type="entry name" value="Nucleotide-bd_a/b_plait_sf"/>
</dbReference>
<feature type="compositionally biased region" description="Basic and acidic residues" evidence="8">
    <location>
        <begin position="1"/>
        <end position="29"/>
    </location>
</feature>
<dbReference type="InterPro" id="IPR014886">
    <property type="entry name" value="La_xRRM"/>
</dbReference>
<comment type="similarity">
    <text evidence="2">Belongs to the LARP7 family.</text>
</comment>
<proteinExistence type="inferred from homology"/>
<dbReference type="AlphaFoldDB" id="A0A0K2V054"/>
<dbReference type="EMBL" id="HACA01026166">
    <property type="protein sequence ID" value="CDW43527.1"/>
    <property type="molecule type" value="Transcribed_RNA"/>
</dbReference>
<dbReference type="Gene3D" id="1.10.10.10">
    <property type="entry name" value="Winged helix-like DNA-binding domain superfamily/Winged helix DNA-binding domain"/>
    <property type="match status" value="1"/>
</dbReference>
<evidence type="ECO:0000256" key="1">
    <source>
        <dbReference type="ARBA" id="ARBA00004123"/>
    </source>
</evidence>
<evidence type="ECO:0000259" key="10">
    <source>
        <dbReference type="PROSITE" id="PS50961"/>
    </source>
</evidence>
<feature type="region of interest" description="Disordered" evidence="8">
    <location>
        <begin position="312"/>
        <end position="350"/>
    </location>
</feature>
<organism evidence="12">
    <name type="scientific">Lepeophtheirus salmonis</name>
    <name type="common">Salmon louse</name>
    <name type="synonym">Caligus salmonis</name>
    <dbReference type="NCBI Taxonomy" id="72036"/>
    <lineage>
        <taxon>Eukaryota</taxon>
        <taxon>Metazoa</taxon>
        <taxon>Ecdysozoa</taxon>
        <taxon>Arthropoda</taxon>
        <taxon>Crustacea</taxon>
        <taxon>Multicrustacea</taxon>
        <taxon>Hexanauplia</taxon>
        <taxon>Copepoda</taxon>
        <taxon>Siphonostomatoida</taxon>
        <taxon>Caligidae</taxon>
        <taxon>Lepeophtheirus</taxon>
    </lineage>
</organism>
<dbReference type="InterPro" id="IPR000504">
    <property type="entry name" value="RRM_dom"/>
</dbReference>
<evidence type="ECO:0000256" key="8">
    <source>
        <dbReference type="SAM" id="MobiDB-lite"/>
    </source>
</evidence>
<dbReference type="InterPro" id="IPR036388">
    <property type="entry name" value="WH-like_DNA-bd_sf"/>
</dbReference>
<dbReference type="InterPro" id="IPR035979">
    <property type="entry name" value="RBD_domain_sf"/>
</dbReference>
<feature type="domain" description="RRM" evidence="9">
    <location>
        <begin position="143"/>
        <end position="229"/>
    </location>
</feature>
<feature type="region of interest" description="Disordered" evidence="8">
    <location>
        <begin position="236"/>
        <end position="276"/>
    </location>
</feature>
<protein>
    <submittedName>
        <fullName evidence="12">Uncharacterized protein</fullName>
    </submittedName>
</protein>
<dbReference type="InterPro" id="IPR036390">
    <property type="entry name" value="WH_DNA-bd_sf"/>
</dbReference>
<feature type="region of interest" description="Disordered" evidence="8">
    <location>
        <begin position="1"/>
        <end position="36"/>
    </location>
</feature>
<evidence type="ECO:0000256" key="3">
    <source>
        <dbReference type="ARBA" id="ARBA00022884"/>
    </source>
</evidence>
<reference evidence="12" key="1">
    <citation type="submission" date="2014-05" db="EMBL/GenBank/DDBJ databases">
        <authorList>
            <person name="Chronopoulou M."/>
        </authorList>
    </citation>
    <scope>NUCLEOTIDE SEQUENCE</scope>
    <source>
        <tissue evidence="12">Whole organism</tissue>
    </source>
</reference>
<dbReference type="InterPro" id="IPR002344">
    <property type="entry name" value="Lupus_La"/>
</dbReference>
<dbReference type="InterPro" id="IPR006630">
    <property type="entry name" value="La_HTH"/>
</dbReference>